<sequence>MKLQAYLVIVTLILFASCKKLQGGDITENPIEIAFEGSGEISLATETEKAFGKHIISINSKSYILKSNHHNLDNYVQKKVNISGTLVEKAPETGGSDYIKVIEISLLPAAPAVPEVPAAPAIPAEQNAQPKERVILDTDVGGDVDDAGALGMLHALADRGEIEILAIGVVIGHELAVPFVHAVNTWYGRPDLPIGTIKEKAPYSRDEFMQPIVASYPHSLKQQTAPEVVKLYRKTLAAQPDKSVTLIAIGPATNIYNLLKSQPDEHSGLNGVELMRRKVKFYGAGGNGAAGLPKGNCGFNYYSDMYSASTELKLLPVEFPTVFAGGSGLKLEVGSALTSTRPEHIIRKSYESYYKGQAKDRFSWDQLRVLYACRPSARNLWETSPFGNIFMGLDGVITYTPGEGNKAYAYIKDFTQVKNQLNELMVYDPKNR</sequence>
<evidence type="ECO:0000259" key="1">
    <source>
        <dbReference type="Pfam" id="PF01156"/>
    </source>
</evidence>
<evidence type="ECO:0000313" key="3">
    <source>
        <dbReference type="Proteomes" id="UP001597387"/>
    </source>
</evidence>
<feature type="domain" description="Inosine/uridine-preferring nucleoside hydrolase" evidence="1">
    <location>
        <begin position="134"/>
        <end position="310"/>
    </location>
</feature>
<keyword evidence="3" id="KW-1185">Reference proteome</keyword>
<protein>
    <submittedName>
        <fullName evidence="2">Nucleoside hydrolase</fullName>
    </submittedName>
</protein>
<evidence type="ECO:0000313" key="2">
    <source>
        <dbReference type="EMBL" id="MFD2161541.1"/>
    </source>
</evidence>
<dbReference type="PANTHER" id="PTHR43264:SF1">
    <property type="entry name" value="INOSINE_URIDINE-PREFERRING NUCLEOSIDE HYDROLASE DOMAIN-CONTAINING PROTEIN"/>
    <property type="match status" value="1"/>
</dbReference>
<reference evidence="3" key="1">
    <citation type="journal article" date="2019" name="Int. J. Syst. Evol. Microbiol.">
        <title>The Global Catalogue of Microorganisms (GCM) 10K type strain sequencing project: providing services to taxonomists for standard genome sequencing and annotation.</title>
        <authorList>
            <consortium name="The Broad Institute Genomics Platform"/>
            <consortium name="The Broad Institute Genome Sequencing Center for Infectious Disease"/>
            <person name="Wu L."/>
            <person name="Ma J."/>
        </authorList>
    </citation>
    <scope>NUCLEOTIDE SEQUENCE [LARGE SCALE GENOMIC DNA]</scope>
    <source>
        <strain evidence="3">KCTC 42217</strain>
    </source>
</reference>
<name>A0ABW4ZIB4_9SPHI</name>
<accession>A0ABW4ZIB4</accession>
<dbReference type="Pfam" id="PF01156">
    <property type="entry name" value="IU_nuc_hydro"/>
    <property type="match status" value="1"/>
</dbReference>
<gene>
    <name evidence="2" type="ORF">ACFSJU_04000</name>
</gene>
<dbReference type="GO" id="GO:0016787">
    <property type="term" value="F:hydrolase activity"/>
    <property type="evidence" value="ECO:0007669"/>
    <property type="project" value="UniProtKB-KW"/>
</dbReference>
<organism evidence="2 3">
    <name type="scientific">Paradesertivirga mongoliensis</name>
    <dbReference type="NCBI Taxonomy" id="2100740"/>
    <lineage>
        <taxon>Bacteria</taxon>
        <taxon>Pseudomonadati</taxon>
        <taxon>Bacteroidota</taxon>
        <taxon>Sphingobacteriia</taxon>
        <taxon>Sphingobacteriales</taxon>
        <taxon>Sphingobacteriaceae</taxon>
        <taxon>Paradesertivirga</taxon>
    </lineage>
</organism>
<keyword evidence="2" id="KW-0378">Hydrolase</keyword>
<dbReference type="InterPro" id="IPR036452">
    <property type="entry name" value="Ribo_hydro-like"/>
</dbReference>
<proteinExistence type="predicted"/>
<dbReference type="PROSITE" id="PS51257">
    <property type="entry name" value="PROKAR_LIPOPROTEIN"/>
    <property type="match status" value="1"/>
</dbReference>
<dbReference type="RefSeq" id="WP_255899079.1">
    <property type="nucleotide sequence ID" value="NZ_JAFMZO010000001.1"/>
</dbReference>
<comment type="caution">
    <text evidence="2">The sequence shown here is derived from an EMBL/GenBank/DDBJ whole genome shotgun (WGS) entry which is preliminary data.</text>
</comment>
<dbReference type="EMBL" id="JBHUHZ010000001">
    <property type="protein sequence ID" value="MFD2161541.1"/>
    <property type="molecule type" value="Genomic_DNA"/>
</dbReference>
<dbReference type="Proteomes" id="UP001597387">
    <property type="component" value="Unassembled WGS sequence"/>
</dbReference>
<dbReference type="Gene3D" id="3.90.245.10">
    <property type="entry name" value="Ribonucleoside hydrolase-like"/>
    <property type="match status" value="1"/>
</dbReference>
<dbReference type="InterPro" id="IPR001910">
    <property type="entry name" value="Inosine/uridine_hydrolase_dom"/>
</dbReference>
<dbReference type="PANTHER" id="PTHR43264">
    <property type="match status" value="1"/>
</dbReference>
<dbReference type="SUPFAM" id="SSF53590">
    <property type="entry name" value="Nucleoside hydrolase"/>
    <property type="match status" value="1"/>
</dbReference>